<gene>
    <name evidence="1" type="ORF">GR167_11115</name>
</gene>
<comment type="caution">
    <text evidence="1">The sequence shown here is derived from an EMBL/GenBank/DDBJ whole genome shotgun (WGS) entry which is preliminary data.</text>
</comment>
<reference evidence="1 2" key="1">
    <citation type="submission" date="2020-01" db="EMBL/GenBank/DDBJ databases">
        <authorList>
            <person name="Chen S."/>
        </authorList>
    </citation>
    <scope>NUCLEOTIDE SEQUENCE [LARGE SCALE GENOMIC DNA]</scope>
    <source>
        <strain evidence="1 2">GS-10</strain>
    </source>
</reference>
<organism evidence="1 2">
    <name type="scientific">Thalassovita mangrovi</name>
    <dbReference type="NCBI Taxonomy" id="2692236"/>
    <lineage>
        <taxon>Bacteria</taxon>
        <taxon>Pseudomonadati</taxon>
        <taxon>Pseudomonadota</taxon>
        <taxon>Alphaproteobacteria</taxon>
        <taxon>Rhodobacterales</taxon>
        <taxon>Roseobacteraceae</taxon>
        <taxon>Thalassovita</taxon>
    </lineage>
</organism>
<dbReference type="AlphaFoldDB" id="A0A6L8LIT1"/>
<protein>
    <submittedName>
        <fullName evidence="1">Uncharacterized protein</fullName>
    </submittedName>
</protein>
<evidence type="ECO:0000313" key="2">
    <source>
        <dbReference type="Proteomes" id="UP000479043"/>
    </source>
</evidence>
<dbReference type="Proteomes" id="UP000479043">
    <property type="component" value="Unassembled WGS sequence"/>
</dbReference>
<keyword evidence="2" id="KW-1185">Reference proteome</keyword>
<evidence type="ECO:0000313" key="1">
    <source>
        <dbReference type="EMBL" id="MYM55854.1"/>
    </source>
</evidence>
<name>A0A6L8LIT1_9RHOB</name>
<dbReference type="EMBL" id="WWEN01000004">
    <property type="protein sequence ID" value="MYM55854.1"/>
    <property type="molecule type" value="Genomic_DNA"/>
</dbReference>
<accession>A0A6L8LIT1</accession>
<sequence>MQNAALSKDIVPMNGTAVTGFCFVISDDLTNHAPQLVQLAKTAFPDLDITTQSDLLGAPGNTPAAPRIVPVATPAEELAQLLINGQPPATALENWTKAARQRLFEYRGARRHIKLLALGPLLEGSPDSWKALSAQIGLTAPAAFPQQPAAPRDSYDTLHRMVASYLLQTAPEAQALAAEIDAMIHGPLPASENPLRTAAEVLDAARAQRADSESLTTEAALLRENLGLLVTENGKLTTRQETLSRELAAMTELEARLSQTSNALVQAEKNTALSQKSLRDLEHLHQRLTHDAKAISEALDQVLASTSWKLTGPLRKIVSRLRSQ</sequence>
<proteinExistence type="predicted"/>